<keyword evidence="2" id="KW-1185">Reference proteome</keyword>
<comment type="caution">
    <text evidence="1">The sequence shown here is derived from an EMBL/GenBank/DDBJ whole genome shotgun (WGS) entry which is preliminary data.</text>
</comment>
<dbReference type="SUPFAM" id="SSF50129">
    <property type="entry name" value="GroES-like"/>
    <property type="match status" value="1"/>
</dbReference>
<dbReference type="AlphaFoldDB" id="A0ABD5T660"/>
<organism evidence="1 2">
    <name type="scientific">Halorubrum pallidum</name>
    <dbReference type="NCBI Taxonomy" id="1526114"/>
    <lineage>
        <taxon>Archaea</taxon>
        <taxon>Methanobacteriati</taxon>
        <taxon>Methanobacteriota</taxon>
        <taxon>Stenosarchaea group</taxon>
        <taxon>Halobacteria</taxon>
        <taxon>Halobacteriales</taxon>
        <taxon>Haloferacaceae</taxon>
        <taxon>Halorubrum</taxon>
    </lineage>
</organism>
<reference evidence="1 2" key="1">
    <citation type="journal article" date="2019" name="Int. J. Syst. Evol. Microbiol.">
        <title>The Global Catalogue of Microorganisms (GCM) 10K type strain sequencing project: providing services to taxonomists for standard genome sequencing and annotation.</title>
        <authorList>
            <consortium name="The Broad Institute Genomics Platform"/>
            <consortium name="The Broad Institute Genome Sequencing Center for Infectious Disease"/>
            <person name="Wu L."/>
            <person name="Ma J."/>
        </authorList>
    </citation>
    <scope>NUCLEOTIDE SEQUENCE [LARGE SCALE GENOMIC DNA]</scope>
    <source>
        <strain evidence="1 2">PJ61</strain>
    </source>
</reference>
<dbReference type="Proteomes" id="UP001596274">
    <property type="component" value="Unassembled WGS sequence"/>
</dbReference>
<evidence type="ECO:0000313" key="2">
    <source>
        <dbReference type="Proteomes" id="UP001596274"/>
    </source>
</evidence>
<protein>
    <submittedName>
        <fullName evidence="1">Oxidoreductase</fullName>
    </submittedName>
</protein>
<dbReference type="InterPro" id="IPR011032">
    <property type="entry name" value="GroES-like_sf"/>
</dbReference>
<proteinExistence type="predicted"/>
<accession>A0ABD5T660</accession>
<gene>
    <name evidence="1" type="ORF">ACFQDD_06045</name>
</gene>
<dbReference type="EMBL" id="JBHSWT010000253">
    <property type="protein sequence ID" value="MFC6771078.1"/>
    <property type="molecule type" value="Genomic_DNA"/>
</dbReference>
<evidence type="ECO:0000313" key="1">
    <source>
        <dbReference type="EMBL" id="MFC6771078.1"/>
    </source>
</evidence>
<feature type="non-terminal residue" evidence="1">
    <location>
        <position position="94"/>
    </location>
</feature>
<sequence>MTDVALSFTAPETVERREIDVGSPDADEFRVSTRASAISAGTELLVYRDQTPADVPVDKTLDALDGEFSYPLRYGYAASGVVDAVGERVDSDWL</sequence>
<dbReference type="Gene3D" id="3.90.180.10">
    <property type="entry name" value="Medium-chain alcohol dehydrogenases, catalytic domain"/>
    <property type="match status" value="1"/>
</dbReference>
<name>A0ABD5T660_9EURY</name>